<evidence type="ECO:0000259" key="6">
    <source>
        <dbReference type="Pfam" id="PF13660"/>
    </source>
</evidence>
<dbReference type="Proteomes" id="UP000179266">
    <property type="component" value="Unassembled WGS sequence"/>
</dbReference>
<evidence type="ECO:0000256" key="4">
    <source>
        <dbReference type="ARBA" id="ARBA00022840"/>
    </source>
</evidence>
<evidence type="ECO:0000259" key="5">
    <source>
        <dbReference type="Pfam" id="PF05161"/>
    </source>
</evidence>
<dbReference type="Pfam" id="PF05161">
    <property type="entry name" value="MOFRL"/>
    <property type="match status" value="1"/>
</dbReference>
<dbReference type="FunFam" id="3.40.50.10180:FF:000001">
    <property type="entry name" value="Glycerate kinase"/>
    <property type="match status" value="1"/>
</dbReference>
<name>A0A1F7RI04_9BACT</name>
<organism evidence="7 8">
    <name type="scientific">Candidatus Schekmanbacteria bacterium RBG_13_48_7</name>
    <dbReference type="NCBI Taxonomy" id="1817878"/>
    <lineage>
        <taxon>Bacteria</taxon>
        <taxon>Candidatus Schekmaniibacteriota</taxon>
    </lineage>
</organism>
<keyword evidence="4" id="KW-0067">ATP-binding</keyword>
<feature type="domain" description="MOFRL" evidence="5">
    <location>
        <begin position="333"/>
        <end position="438"/>
    </location>
</feature>
<keyword evidence="3" id="KW-0418">Kinase</keyword>
<reference evidence="7 8" key="1">
    <citation type="journal article" date="2016" name="Nat. Commun.">
        <title>Thousands of microbial genomes shed light on interconnected biogeochemical processes in an aquifer system.</title>
        <authorList>
            <person name="Anantharaman K."/>
            <person name="Brown C.T."/>
            <person name="Hug L.A."/>
            <person name="Sharon I."/>
            <person name="Castelle C.J."/>
            <person name="Probst A.J."/>
            <person name="Thomas B.C."/>
            <person name="Singh A."/>
            <person name="Wilkins M.J."/>
            <person name="Karaoz U."/>
            <person name="Brodie E.L."/>
            <person name="Williams K.H."/>
            <person name="Hubbard S.S."/>
            <person name="Banfield J.F."/>
        </authorList>
    </citation>
    <scope>NUCLEOTIDE SEQUENCE [LARGE SCALE GENOMIC DNA]</scope>
</reference>
<dbReference type="Gene3D" id="3.40.1480.10">
    <property type="entry name" value="MOFRL domain"/>
    <property type="match status" value="1"/>
</dbReference>
<dbReference type="GO" id="GO:0005524">
    <property type="term" value="F:ATP binding"/>
    <property type="evidence" value="ECO:0007669"/>
    <property type="project" value="UniProtKB-KW"/>
</dbReference>
<comment type="caution">
    <text evidence="7">The sequence shown here is derived from an EMBL/GenBank/DDBJ whole genome shotgun (WGS) entry which is preliminary data.</text>
</comment>
<dbReference type="SUPFAM" id="SSF82544">
    <property type="entry name" value="GckA/TtuD-like"/>
    <property type="match status" value="1"/>
</dbReference>
<dbReference type="Gene3D" id="3.40.50.10180">
    <property type="entry name" value="Glycerate kinase, MOFRL-like N-terminal domain"/>
    <property type="match status" value="1"/>
</dbReference>
<dbReference type="InterPro" id="IPR025286">
    <property type="entry name" value="MOFRL_assoc_dom"/>
</dbReference>
<accession>A0A1F7RI04</accession>
<protein>
    <recommendedName>
        <fullName evidence="9">Glycerate kinase</fullName>
    </recommendedName>
</protein>
<dbReference type="PANTHER" id="PTHR12227">
    <property type="entry name" value="GLYCERATE KINASE"/>
    <property type="match status" value="1"/>
</dbReference>
<proteinExistence type="predicted"/>
<evidence type="ECO:0000313" key="8">
    <source>
        <dbReference type="Proteomes" id="UP000179266"/>
    </source>
</evidence>
<evidence type="ECO:0000256" key="3">
    <source>
        <dbReference type="ARBA" id="ARBA00022777"/>
    </source>
</evidence>
<evidence type="ECO:0000256" key="2">
    <source>
        <dbReference type="ARBA" id="ARBA00022741"/>
    </source>
</evidence>
<dbReference type="InterPro" id="IPR038614">
    <property type="entry name" value="GK_N_sf"/>
</dbReference>
<gene>
    <name evidence="7" type="ORF">A2161_00820</name>
</gene>
<evidence type="ECO:0000313" key="7">
    <source>
        <dbReference type="EMBL" id="OGL41215.1"/>
    </source>
</evidence>
<dbReference type="PANTHER" id="PTHR12227:SF0">
    <property type="entry name" value="GLYCERATE KINASE"/>
    <property type="match status" value="1"/>
</dbReference>
<dbReference type="GO" id="GO:0008887">
    <property type="term" value="F:glycerate kinase activity"/>
    <property type="evidence" value="ECO:0007669"/>
    <property type="project" value="InterPro"/>
</dbReference>
<dbReference type="EMBL" id="MGDD01000351">
    <property type="protein sequence ID" value="OGL41215.1"/>
    <property type="molecule type" value="Genomic_DNA"/>
</dbReference>
<dbReference type="FunFam" id="3.40.1480.10:FF:000002">
    <property type="entry name" value="Glycerate kinase"/>
    <property type="match status" value="1"/>
</dbReference>
<evidence type="ECO:0008006" key="9">
    <source>
        <dbReference type="Google" id="ProtNLM"/>
    </source>
</evidence>
<dbReference type="InterPro" id="IPR007835">
    <property type="entry name" value="MOFRL"/>
</dbReference>
<keyword evidence="1" id="KW-0808">Transferase</keyword>
<sequence>MNNSDWDITKNRLLEIFNTEISAVNPEYTVKQNVKLTANKLFAGDHEYNLNDYDRIVVVGFGKAAALMAKAIEDIFGDRIESGIISVKYGFGLKLKRIKVIEAGHPVPDKNGILAAQKIVQKLLDLSDKDLAICLISGGGSALLTLPVEGITLEDKQAITRLLLNAGATIQELNTIRKHISRVKGGFLARAANPATLISLIMSDVTGNQLDAIASGPTVPDTTTIEDCIRILNRYELDKADLPPAIPLHIQKCILLKSDTPKPGNPIFEKTFNLIIGSNETAIRTGFQKATELGFNAFIFSHTLEGECRTVGKNLVSIAREIQQKKHPVKLPACILAGGETTVKVTGNGKGGRNTELALSAALAMQGTSGISLLSAGSDGNDGDTDAAGAIVDGQTIPRAIQMNTDPFDYLNNNDSYSFFDKLGDLIRTGPTFTNVMDLQIMLVYPCF</sequence>
<dbReference type="Pfam" id="PF13660">
    <property type="entry name" value="DUF4147"/>
    <property type="match status" value="1"/>
</dbReference>
<evidence type="ECO:0000256" key="1">
    <source>
        <dbReference type="ARBA" id="ARBA00022679"/>
    </source>
</evidence>
<dbReference type="InterPro" id="IPR037035">
    <property type="entry name" value="GK-like_C_sf"/>
</dbReference>
<keyword evidence="2" id="KW-0547">Nucleotide-binding</keyword>
<dbReference type="AlphaFoldDB" id="A0A1F7RI04"/>
<dbReference type="InterPro" id="IPR039760">
    <property type="entry name" value="MOFRL_protein"/>
</dbReference>
<dbReference type="GO" id="GO:0005737">
    <property type="term" value="C:cytoplasm"/>
    <property type="evidence" value="ECO:0007669"/>
    <property type="project" value="TreeGrafter"/>
</dbReference>
<feature type="domain" description="MOFRL-associated" evidence="6">
    <location>
        <begin position="13"/>
        <end position="246"/>
    </location>
</feature>